<evidence type="ECO:0000313" key="2">
    <source>
        <dbReference type="EMBL" id="KAK3716764.1"/>
    </source>
</evidence>
<comment type="caution">
    <text evidence="2">The sequence shown here is derived from an EMBL/GenBank/DDBJ whole genome shotgun (WGS) entry which is preliminary data.</text>
</comment>
<protein>
    <submittedName>
        <fullName evidence="2">Uncharacterized protein</fullName>
    </submittedName>
</protein>
<evidence type="ECO:0000313" key="3">
    <source>
        <dbReference type="Proteomes" id="UP001283361"/>
    </source>
</evidence>
<evidence type="ECO:0000256" key="1">
    <source>
        <dbReference type="SAM" id="MobiDB-lite"/>
    </source>
</evidence>
<proteinExistence type="predicted"/>
<sequence>MIARTDWAVETGPTNDISEKNKRGETGSFARTVTVETQACATRPFRAVSFRPNDTDRFSETDSKQMAVMPSVFRSGQRAILARGPSRMILGIYHSDLYTHHLN</sequence>
<dbReference type="Proteomes" id="UP001283361">
    <property type="component" value="Unassembled WGS sequence"/>
</dbReference>
<keyword evidence="3" id="KW-1185">Reference proteome</keyword>
<feature type="region of interest" description="Disordered" evidence="1">
    <location>
        <begin position="1"/>
        <end position="23"/>
    </location>
</feature>
<dbReference type="AlphaFoldDB" id="A0AAE1CN13"/>
<name>A0AAE1CN13_9GAST</name>
<gene>
    <name evidence="2" type="ORF">RRG08_012035</name>
</gene>
<organism evidence="2 3">
    <name type="scientific">Elysia crispata</name>
    <name type="common">lettuce slug</name>
    <dbReference type="NCBI Taxonomy" id="231223"/>
    <lineage>
        <taxon>Eukaryota</taxon>
        <taxon>Metazoa</taxon>
        <taxon>Spiralia</taxon>
        <taxon>Lophotrochozoa</taxon>
        <taxon>Mollusca</taxon>
        <taxon>Gastropoda</taxon>
        <taxon>Heterobranchia</taxon>
        <taxon>Euthyneura</taxon>
        <taxon>Panpulmonata</taxon>
        <taxon>Sacoglossa</taxon>
        <taxon>Placobranchoidea</taxon>
        <taxon>Plakobranchidae</taxon>
        <taxon>Elysia</taxon>
    </lineage>
</organism>
<dbReference type="EMBL" id="JAWDGP010007466">
    <property type="protein sequence ID" value="KAK3716764.1"/>
    <property type="molecule type" value="Genomic_DNA"/>
</dbReference>
<reference evidence="2" key="1">
    <citation type="journal article" date="2023" name="G3 (Bethesda)">
        <title>A reference genome for the long-term kleptoplast-retaining sea slug Elysia crispata morphotype clarki.</title>
        <authorList>
            <person name="Eastman K.E."/>
            <person name="Pendleton A.L."/>
            <person name="Shaikh M.A."/>
            <person name="Suttiyut T."/>
            <person name="Ogas R."/>
            <person name="Tomko P."/>
            <person name="Gavelis G."/>
            <person name="Widhalm J.R."/>
            <person name="Wisecaver J.H."/>
        </authorList>
    </citation>
    <scope>NUCLEOTIDE SEQUENCE</scope>
    <source>
        <strain evidence="2">ECLA1</strain>
    </source>
</reference>
<accession>A0AAE1CN13</accession>